<dbReference type="AlphaFoldDB" id="A0A173QV15"/>
<proteinExistence type="inferred from homology"/>
<dbReference type="InterPro" id="IPR002528">
    <property type="entry name" value="MATE_fam"/>
</dbReference>
<feature type="transmembrane region" description="Helical" evidence="13">
    <location>
        <begin position="133"/>
        <end position="152"/>
    </location>
</feature>
<evidence type="ECO:0000256" key="11">
    <source>
        <dbReference type="ARBA" id="ARBA00023136"/>
    </source>
</evidence>
<dbReference type="InterPro" id="IPR048279">
    <property type="entry name" value="MdtK-like"/>
</dbReference>
<keyword evidence="8 13" id="KW-0812">Transmembrane</keyword>
<keyword evidence="7" id="KW-1003">Cell membrane</keyword>
<dbReference type="PANTHER" id="PTHR43298">
    <property type="entry name" value="MULTIDRUG RESISTANCE PROTEIN NORM-RELATED"/>
    <property type="match status" value="1"/>
</dbReference>
<feature type="transmembrane region" description="Helical" evidence="13">
    <location>
        <begin position="395"/>
        <end position="414"/>
    </location>
</feature>
<dbReference type="EMBL" id="CYXT01000001">
    <property type="protein sequence ID" value="CUM69450.1"/>
    <property type="molecule type" value="Genomic_DNA"/>
</dbReference>
<evidence type="ECO:0000256" key="4">
    <source>
        <dbReference type="ARBA" id="ARBA00020268"/>
    </source>
</evidence>
<evidence type="ECO:0000256" key="12">
    <source>
        <dbReference type="ARBA" id="ARBA00031636"/>
    </source>
</evidence>
<dbReference type="Proteomes" id="UP000095598">
    <property type="component" value="Unassembled WGS sequence"/>
</dbReference>
<dbReference type="NCBIfam" id="TIGR00797">
    <property type="entry name" value="matE"/>
    <property type="match status" value="1"/>
</dbReference>
<dbReference type="RefSeq" id="WP_055257492.1">
    <property type="nucleotide sequence ID" value="NZ_CYXT01000001.1"/>
</dbReference>
<gene>
    <name evidence="14" type="primary">mepA_2</name>
    <name evidence="14" type="ORF">ERS852425_00054</name>
</gene>
<feature type="transmembrane region" description="Helical" evidence="13">
    <location>
        <begin position="281"/>
        <end position="303"/>
    </location>
</feature>
<feature type="transmembrane region" description="Helical" evidence="13">
    <location>
        <begin position="354"/>
        <end position="374"/>
    </location>
</feature>
<dbReference type="Pfam" id="PF01554">
    <property type="entry name" value="MatE"/>
    <property type="match status" value="2"/>
</dbReference>
<dbReference type="PANTHER" id="PTHR43298:SF2">
    <property type="entry name" value="FMN_FAD EXPORTER YEEO-RELATED"/>
    <property type="match status" value="1"/>
</dbReference>
<keyword evidence="5" id="KW-0813">Transport</keyword>
<comment type="subcellular location">
    <subcellularLocation>
        <location evidence="2">Cell membrane</location>
        <topology evidence="2">Multi-pass membrane protein</topology>
    </subcellularLocation>
</comment>
<evidence type="ECO:0000256" key="10">
    <source>
        <dbReference type="ARBA" id="ARBA00023065"/>
    </source>
</evidence>
<dbReference type="GO" id="GO:0006811">
    <property type="term" value="P:monoatomic ion transport"/>
    <property type="evidence" value="ECO:0007669"/>
    <property type="project" value="UniProtKB-KW"/>
</dbReference>
<evidence type="ECO:0000256" key="1">
    <source>
        <dbReference type="ARBA" id="ARBA00003408"/>
    </source>
</evidence>
<feature type="transmembrane region" description="Helical" evidence="13">
    <location>
        <begin position="12"/>
        <end position="30"/>
    </location>
</feature>
<dbReference type="InterPro" id="IPR050222">
    <property type="entry name" value="MATE_MdtK"/>
</dbReference>
<comment type="function">
    <text evidence="1">Multidrug efflux pump.</text>
</comment>
<dbReference type="GO" id="GO:0015297">
    <property type="term" value="F:antiporter activity"/>
    <property type="evidence" value="ECO:0007669"/>
    <property type="project" value="UniProtKB-KW"/>
</dbReference>
<evidence type="ECO:0000256" key="7">
    <source>
        <dbReference type="ARBA" id="ARBA00022475"/>
    </source>
</evidence>
<protein>
    <recommendedName>
        <fullName evidence="4">Probable multidrug resistance protein NorM</fullName>
    </recommendedName>
    <alternativeName>
        <fullName evidence="12">Multidrug-efflux transporter</fullName>
    </alternativeName>
</protein>
<evidence type="ECO:0000256" key="5">
    <source>
        <dbReference type="ARBA" id="ARBA00022448"/>
    </source>
</evidence>
<evidence type="ECO:0000313" key="14">
    <source>
        <dbReference type="EMBL" id="CUM69450.1"/>
    </source>
</evidence>
<dbReference type="CDD" id="cd13138">
    <property type="entry name" value="MATE_yoeA_like"/>
    <property type="match status" value="1"/>
</dbReference>
<sequence length="443" mass="48103">MKDLTKGKISTLILGFAIPVFLGNLLQLTYSLADTRIVGSFLGERSLAAVGATTTISNLIVGFLLGLANGFAIITAQKFGAGDKKRVRRSFAIALVLGVIVSAILILIGTVFINPILGFLNVPGKLFIEAKQYILIIIIGLCITMFYDILMAVMRAIGDTLTPLLILAISVGLNIVLDLLFVAVWKTGTWGAAAATVLAQFIALVICCFYMIHKYELLRLNKNDFKDVESKMIKEMLATGMSMGFMSSLVNIGSLTLQTAINKLGQEIIVAHTAARKITEIYMIMFSVFGQTMATFCGQNMGAGKADRIKEGMKLAIIYTCVWSTFAMIASYTIGPQLVHMVTGSHKDVVIVNATNYLKFNTIFYYVTAVISIVRNVMQGIGDQITPLVSSGLEMVGKVVIAFTLVPLMGYAGVIVAEPIVWFIMVIPLLVQIIRTPKLKANK</sequence>
<feature type="transmembrane region" description="Helical" evidence="13">
    <location>
        <begin position="190"/>
        <end position="212"/>
    </location>
</feature>
<keyword evidence="9 13" id="KW-1133">Transmembrane helix</keyword>
<dbReference type="GO" id="GO:0042910">
    <property type="term" value="F:xenobiotic transmembrane transporter activity"/>
    <property type="evidence" value="ECO:0007669"/>
    <property type="project" value="InterPro"/>
</dbReference>
<evidence type="ECO:0000313" key="15">
    <source>
        <dbReference type="Proteomes" id="UP000095598"/>
    </source>
</evidence>
<name>A0A173QV15_ANAHA</name>
<feature type="transmembrane region" description="Helical" evidence="13">
    <location>
        <begin position="420"/>
        <end position="437"/>
    </location>
</feature>
<reference evidence="14 15" key="1">
    <citation type="submission" date="2015-09" db="EMBL/GenBank/DDBJ databases">
        <authorList>
            <consortium name="Pathogen Informatics"/>
        </authorList>
    </citation>
    <scope>NUCLEOTIDE SEQUENCE [LARGE SCALE GENOMIC DNA]</scope>
    <source>
        <strain evidence="14 15">2789STDY5608868</strain>
    </source>
</reference>
<evidence type="ECO:0000256" key="13">
    <source>
        <dbReference type="SAM" id="Phobius"/>
    </source>
</evidence>
<evidence type="ECO:0000256" key="6">
    <source>
        <dbReference type="ARBA" id="ARBA00022449"/>
    </source>
</evidence>
<feature type="transmembrane region" description="Helical" evidence="13">
    <location>
        <begin position="164"/>
        <end position="184"/>
    </location>
</feature>
<dbReference type="PIRSF" id="PIRSF006603">
    <property type="entry name" value="DinF"/>
    <property type="match status" value="1"/>
</dbReference>
<organism evidence="14 15">
    <name type="scientific">Anaerostipes hadrus</name>
    <dbReference type="NCBI Taxonomy" id="649756"/>
    <lineage>
        <taxon>Bacteria</taxon>
        <taxon>Bacillati</taxon>
        <taxon>Bacillota</taxon>
        <taxon>Clostridia</taxon>
        <taxon>Lachnospirales</taxon>
        <taxon>Lachnospiraceae</taxon>
        <taxon>Anaerostipes</taxon>
    </lineage>
</organism>
<keyword evidence="10" id="KW-0406">Ion transport</keyword>
<evidence type="ECO:0000256" key="8">
    <source>
        <dbReference type="ARBA" id="ARBA00022692"/>
    </source>
</evidence>
<feature type="transmembrane region" description="Helical" evidence="13">
    <location>
        <begin position="50"/>
        <end position="71"/>
    </location>
</feature>
<evidence type="ECO:0000256" key="2">
    <source>
        <dbReference type="ARBA" id="ARBA00004651"/>
    </source>
</evidence>
<accession>A0A173QV15</accession>
<feature type="transmembrane region" description="Helical" evidence="13">
    <location>
        <begin position="236"/>
        <end position="261"/>
    </location>
</feature>
<evidence type="ECO:0000256" key="3">
    <source>
        <dbReference type="ARBA" id="ARBA00010199"/>
    </source>
</evidence>
<feature type="transmembrane region" description="Helical" evidence="13">
    <location>
        <begin position="315"/>
        <end position="334"/>
    </location>
</feature>
<feature type="transmembrane region" description="Helical" evidence="13">
    <location>
        <begin position="91"/>
        <end position="113"/>
    </location>
</feature>
<keyword evidence="6" id="KW-0050">Antiport</keyword>
<evidence type="ECO:0000256" key="9">
    <source>
        <dbReference type="ARBA" id="ARBA00022989"/>
    </source>
</evidence>
<dbReference type="GO" id="GO:0005886">
    <property type="term" value="C:plasma membrane"/>
    <property type="evidence" value="ECO:0007669"/>
    <property type="project" value="UniProtKB-SubCell"/>
</dbReference>
<keyword evidence="11 13" id="KW-0472">Membrane</keyword>
<comment type="similarity">
    <text evidence="3">Belongs to the multi antimicrobial extrusion (MATE) (TC 2.A.66.1) family.</text>
</comment>